<accession>A0ABQ8S3R9</accession>
<protein>
    <submittedName>
        <fullName evidence="1">Uncharacterized protein</fullName>
    </submittedName>
</protein>
<proteinExistence type="predicted"/>
<sequence>MNHKRVLANAAGHSLFVLDKNCLKANTAMISSPHRAEPRRSPILRYMATPTLFPPHSSIFRERYRAARRFHYGRRELEFIKHLY</sequence>
<organism evidence="1 2">
    <name type="scientific">Periplaneta americana</name>
    <name type="common">American cockroach</name>
    <name type="synonym">Blatta americana</name>
    <dbReference type="NCBI Taxonomy" id="6978"/>
    <lineage>
        <taxon>Eukaryota</taxon>
        <taxon>Metazoa</taxon>
        <taxon>Ecdysozoa</taxon>
        <taxon>Arthropoda</taxon>
        <taxon>Hexapoda</taxon>
        <taxon>Insecta</taxon>
        <taxon>Pterygota</taxon>
        <taxon>Neoptera</taxon>
        <taxon>Polyneoptera</taxon>
        <taxon>Dictyoptera</taxon>
        <taxon>Blattodea</taxon>
        <taxon>Blattoidea</taxon>
        <taxon>Blattidae</taxon>
        <taxon>Blattinae</taxon>
        <taxon>Periplaneta</taxon>
    </lineage>
</organism>
<keyword evidence="2" id="KW-1185">Reference proteome</keyword>
<reference evidence="1 2" key="1">
    <citation type="journal article" date="2022" name="Allergy">
        <title>Genome assembly and annotation of Periplaneta americana reveal a comprehensive cockroach allergen profile.</title>
        <authorList>
            <person name="Wang L."/>
            <person name="Xiong Q."/>
            <person name="Saelim N."/>
            <person name="Wang L."/>
            <person name="Nong W."/>
            <person name="Wan A.T."/>
            <person name="Shi M."/>
            <person name="Liu X."/>
            <person name="Cao Q."/>
            <person name="Hui J.H.L."/>
            <person name="Sookrung N."/>
            <person name="Leung T.F."/>
            <person name="Tungtrongchitr A."/>
            <person name="Tsui S.K.W."/>
        </authorList>
    </citation>
    <scope>NUCLEOTIDE SEQUENCE [LARGE SCALE GENOMIC DNA]</scope>
    <source>
        <strain evidence="1">PWHHKU_190912</strain>
    </source>
</reference>
<evidence type="ECO:0000313" key="1">
    <source>
        <dbReference type="EMBL" id="KAJ4428542.1"/>
    </source>
</evidence>
<name>A0ABQ8S3R9_PERAM</name>
<evidence type="ECO:0000313" key="2">
    <source>
        <dbReference type="Proteomes" id="UP001148838"/>
    </source>
</evidence>
<comment type="caution">
    <text evidence="1">The sequence shown here is derived from an EMBL/GenBank/DDBJ whole genome shotgun (WGS) entry which is preliminary data.</text>
</comment>
<dbReference type="EMBL" id="JAJSOF020000037">
    <property type="protein sequence ID" value="KAJ4428542.1"/>
    <property type="molecule type" value="Genomic_DNA"/>
</dbReference>
<gene>
    <name evidence="1" type="ORF">ANN_24586</name>
</gene>
<dbReference type="Proteomes" id="UP001148838">
    <property type="component" value="Unassembled WGS sequence"/>
</dbReference>